<dbReference type="Proteomes" id="UP000290057">
    <property type="component" value="Chromosome"/>
</dbReference>
<feature type="transmembrane region" description="Helical" evidence="1">
    <location>
        <begin position="24"/>
        <end position="42"/>
    </location>
</feature>
<dbReference type="RefSeq" id="WP_130585904.1">
    <property type="nucleotide sequence ID" value="NZ_AP019389.1"/>
</dbReference>
<dbReference type="InterPro" id="IPR009495">
    <property type="entry name" value="NrsF"/>
</dbReference>
<sequence>MNRLPNALIDELVDDLEPVRPMKLAHGIGLVALAALVTIGLVELLDGLWRGILAGEASAYYFIANGMLGLLGAAAALAVLRMASPRVGNTQEGARWALAMFALLPAVAAITLGLQGRLQQIGADPYGLSCFLAGSGFSLLTFGALTAWLRRGAPVSSSRAGIYTGIAAGAIGSFSYGLACPIDTLGHLATWHTLPVVLGAFAGRAVVPGLVRW</sequence>
<feature type="transmembrane region" description="Helical" evidence="1">
    <location>
        <begin position="160"/>
        <end position="179"/>
    </location>
</feature>
<evidence type="ECO:0000256" key="1">
    <source>
        <dbReference type="SAM" id="Phobius"/>
    </source>
</evidence>
<keyword evidence="1" id="KW-1133">Transmembrane helix</keyword>
<evidence type="ECO:0008006" key="4">
    <source>
        <dbReference type="Google" id="ProtNLM"/>
    </source>
</evidence>
<gene>
    <name evidence="2" type="ORF">EKJ_06860</name>
</gene>
<feature type="transmembrane region" description="Helical" evidence="1">
    <location>
        <begin position="191"/>
        <end position="211"/>
    </location>
</feature>
<dbReference type="Pfam" id="PF06532">
    <property type="entry name" value="NrsF"/>
    <property type="match status" value="1"/>
</dbReference>
<feature type="transmembrane region" description="Helical" evidence="1">
    <location>
        <begin position="62"/>
        <end position="84"/>
    </location>
</feature>
<keyword evidence="1" id="KW-0472">Membrane</keyword>
<protein>
    <recommendedName>
        <fullName evidence="4">DUF1109 domain-containing protein</fullName>
    </recommendedName>
</protein>
<feature type="transmembrane region" description="Helical" evidence="1">
    <location>
        <begin position="126"/>
        <end position="148"/>
    </location>
</feature>
<reference evidence="2 3" key="1">
    <citation type="submission" date="2019-01" db="EMBL/GenBank/DDBJ databases">
        <title>Complete genome sequence of Erythrobacter flavus KJ5.</title>
        <authorList>
            <person name="Kanesaki Y."/>
            <person name="Brotosudarmo T."/>
            <person name="Moriuchi R."/>
            <person name="Awai K."/>
        </authorList>
    </citation>
    <scope>NUCLEOTIDE SEQUENCE [LARGE SCALE GENOMIC DNA]</scope>
    <source>
        <strain evidence="2 3">KJ5</strain>
    </source>
</reference>
<proteinExistence type="predicted"/>
<organism evidence="2 3">
    <name type="scientific">Qipengyuania flava</name>
    <dbReference type="NCBI Taxonomy" id="192812"/>
    <lineage>
        <taxon>Bacteria</taxon>
        <taxon>Pseudomonadati</taxon>
        <taxon>Pseudomonadota</taxon>
        <taxon>Alphaproteobacteria</taxon>
        <taxon>Sphingomonadales</taxon>
        <taxon>Erythrobacteraceae</taxon>
        <taxon>Qipengyuania</taxon>
    </lineage>
</organism>
<keyword evidence="1" id="KW-0812">Transmembrane</keyword>
<keyword evidence="3" id="KW-1185">Reference proteome</keyword>
<accession>A0A3T1CFU4</accession>
<name>A0A3T1CFU4_9SPHN</name>
<evidence type="ECO:0000313" key="3">
    <source>
        <dbReference type="Proteomes" id="UP000290057"/>
    </source>
</evidence>
<evidence type="ECO:0000313" key="2">
    <source>
        <dbReference type="EMBL" id="BBI19839.1"/>
    </source>
</evidence>
<feature type="transmembrane region" description="Helical" evidence="1">
    <location>
        <begin position="96"/>
        <end position="114"/>
    </location>
</feature>
<dbReference type="EMBL" id="AP019389">
    <property type="protein sequence ID" value="BBI19839.1"/>
    <property type="molecule type" value="Genomic_DNA"/>
</dbReference>
<dbReference type="AlphaFoldDB" id="A0A3T1CFU4"/>